<dbReference type="EMBL" id="VITY01000012">
    <property type="protein sequence ID" value="TWB91993.1"/>
    <property type="molecule type" value="Genomic_DNA"/>
</dbReference>
<evidence type="ECO:0000259" key="3">
    <source>
        <dbReference type="Pfam" id="PF10633"/>
    </source>
</evidence>
<dbReference type="RefSeq" id="WP_146990518.1">
    <property type="nucleotide sequence ID" value="NZ_VITY01000012.1"/>
</dbReference>
<dbReference type="OrthoDB" id="8631677at2"/>
<protein>
    <submittedName>
        <fullName evidence="4">Alpha-galactosidase-like protein</fullName>
    </submittedName>
</protein>
<evidence type="ECO:0000313" key="4">
    <source>
        <dbReference type="EMBL" id="TWB91993.1"/>
    </source>
</evidence>
<dbReference type="Gene3D" id="2.60.40.10">
    <property type="entry name" value="Immunoglobulins"/>
    <property type="match status" value="1"/>
</dbReference>
<accession>A0A560L8Z8</accession>
<keyword evidence="5" id="KW-1185">Reference proteome</keyword>
<comment type="caution">
    <text evidence="4">The sequence shown here is derived from an EMBL/GenBank/DDBJ whole genome shotgun (WGS) entry which is preliminary data.</text>
</comment>
<dbReference type="STRING" id="1755647.AS156_26970"/>
<keyword evidence="1" id="KW-1133">Transmembrane helix</keyword>
<feature type="signal peptide" evidence="2">
    <location>
        <begin position="1"/>
        <end position="30"/>
    </location>
</feature>
<evidence type="ECO:0000313" key="5">
    <source>
        <dbReference type="Proteomes" id="UP000321304"/>
    </source>
</evidence>
<sequence length="396" mass="41150">MRALDVARLVVAFGLAVPLAGSLAIPSASAAEPPHDIKGLYMMTDYPAVTIRPGTTSNISLRLQNYDLGPQRYKLSVEGVPSGWTATLLGGGQPVAAAMPAPDSSVPLQLRLDVPANASLAEQTLTVKAEGQGSEATLPIVIALAKELPAKLTVSSKLPELRGSPKSNFEYTLTIKNDSGRNLVASFAAAAPQNFETSFTEAYGTQELSSIPIDAGQSKDIKLKVRPPSAIDAGHFPVKVTVNAEDATAQTEVALDVAGQPQLQLSGRDGLLSARAVAAEQSTIPVVVTNSGTAPAENIELAATAPSGWKVTFQPAKIERLVPGKDTEVQALVTPSDKSLAGDYQVGMRATSRGETASSQFRVTVSTSTVWGMAGAGVIGVALLLMLGAVARFGRR</sequence>
<dbReference type="InterPro" id="IPR013783">
    <property type="entry name" value="Ig-like_fold"/>
</dbReference>
<name>A0A560L8Z8_9BRAD</name>
<dbReference type="PANTHER" id="PTHR39198:SF1">
    <property type="entry name" value="ALPHA-GALACTOSIDASE NEW3 DOMAIN-CONTAINING PROTEIN"/>
    <property type="match status" value="1"/>
</dbReference>
<reference evidence="4 5" key="1">
    <citation type="submission" date="2019-06" db="EMBL/GenBank/DDBJ databases">
        <title>Genomic Encyclopedia of Type Strains, Phase IV (KMG-V): Genome sequencing to study the core and pangenomes of soil and plant-associated prokaryotes.</title>
        <authorList>
            <person name="Whitman W."/>
        </authorList>
    </citation>
    <scope>NUCLEOTIDE SEQUENCE [LARGE SCALE GENOMIC DNA]</scope>
    <source>
        <strain evidence="4 5">BR 10355</strain>
    </source>
</reference>
<dbReference type="Proteomes" id="UP000321304">
    <property type="component" value="Unassembled WGS sequence"/>
</dbReference>
<evidence type="ECO:0000256" key="2">
    <source>
        <dbReference type="SAM" id="SignalP"/>
    </source>
</evidence>
<feature type="transmembrane region" description="Helical" evidence="1">
    <location>
        <begin position="370"/>
        <end position="391"/>
    </location>
</feature>
<feature type="domain" description="Alpha-galactosidase NEW3" evidence="3">
    <location>
        <begin position="280"/>
        <end position="351"/>
    </location>
</feature>
<dbReference type="PANTHER" id="PTHR39198">
    <property type="entry name" value="HYPOTHETICAL MEMBRANE PROTEIN, CONSERVED"/>
    <property type="match status" value="1"/>
</dbReference>
<dbReference type="InterPro" id="IPR018905">
    <property type="entry name" value="A-galactase_NEW3"/>
</dbReference>
<keyword evidence="1" id="KW-0472">Membrane</keyword>
<evidence type="ECO:0000256" key="1">
    <source>
        <dbReference type="SAM" id="Phobius"/>
    </source>
</evidence>
<gene>
    <name evidence="4" type="ORF">FBZ93_11260</name>
</gene>
<organism evidence="4 5">
    <name type="scientific">Bradyrhizobium macuxiense</name>
    <dbReference type="NCBI Taxonomy" id="1755647"/>
    <lineage>
        <taxon>Bacteria</taxon>
        <taxon>Pseudomonadati</taxon>
        <taxon>Pseudomonadota</taxon>
        <taxon>Alphaproteobacteria</taxon>
        <taxon>Hyphomicrobiales</taxon>
        <taxon>Nitrobacteraceae</taxon>
        <taxon>Bradyrhizobium</taxon>
    </lineage>
</organism>
<dbReference type="AlphaFoldDB" id="A0A560L8Z8"/>
<keyword evidence="2" id="KW-0732">Signal</keyword>
<feature type="chain" id="PRO_5021771792" evidence="2">
    <location>
        <begin position="31"/>
        <end position="396"/>
    </location>
</feature>
<proteinExistence type="predicted"/>
<dbReference type="Pfam" id="PF10633">
    <property type="entry name" value="NPCBM_assoc"/>
    <property type="match status" value="1"/>
</dbReference>
<keyword evidence="1" id="KW-0812">Transmembrane</keyword>